<dbReference type="AlphaFoldDB" id="A0A8B7BAH7"/>
<keyword evidence="1" id="KW-1185">Reference proteome</keyword>
<dbReference type="Gene3D" id="2.60.40.10">
    <property type="entry name" value="Immunoglobulins"/>
    <property type="match status" value="4"/>
</dbReference>
<keyword evidence="2" id="KW-0969">Cilium</keyword>
<evidence type="ECO:0000313" key="1">
    <source>
        <dbReference type="Proteomes" id="UP000694850"/>
    </source>
</evidence>
<proteinExistence type="predicted"/>
<dbReference type="GO" id="GO:0005929">
    <property type="term" value="C:cilium"/>
    <property type="evidence" value="ECO:0007669"/>
    <property type="project" value="TreeGrafter"/>
</dbReference>
<dbReference type="RefSeq" id="XP_007956994.1">
    <property type="nucleotide sequence ID" value="XM_007958803.1"/>
</dbReference>
<dbReference type="PANTHER" id="PTHR45912:SF3">
    <property type="entry name" value="CILIA- AND FLAGELLA-ASSOCIATED PROTEIN 47"/>
    <property type="match status" value="1"/>
</dbReference>
<organism evidence="1 2">
    <name type="scientific">Orycteropus afer afer</name>
    <dbReference type="NCBI Taxonomy" id="1230840"/>
    <lineage>
        <taxon>Eukaryota</taxon>
        <taxon>Metazoa</taxon>
        <taxon>Chordata</taxon>
        <taxon>Craniata</taxon>
        <taxon>Vertebrata</taxon>
        <taxon>Euteleostomi</taxon>
        <taxon>Mammalia</taxon>
        <taxon>Eutheria</taxon>
        <taxon>Afrotheria</taxon>
        <taxon>Tubulidentata</taxon>
        <taxon>Orycteropodidae</taxon>
        <taxon>Orycteropus</taxon>
    </lineage>
</organism>
<reference evidence="2" key="1">
    <citation type="submission" date="2025-08" db="UniProtKB">
        <authorList>
            <consortium name="RefSeq"/>
        </authorList>
    </citation>
    <scope>IDENTIFICATION</scope>
</reference>
<dbReference type="Proteomes" id="UP000694850">
    <property type="component" value="Unplaced"/>
</dbReference>
<keyword evidence="2" id="KW-0282">Flagellum</keyword>
<keyword evidence="2" id="KW-0966">Cell projection</keyword>
<sequence>MDAERGSVFSWDTDKKQVQLRVTPSELKFLDTAAGKVYRLPITLHNLGRWNQKIRFQEPSKPQFKLVLNNLDKELASGLQMTAVVEYHPYANEDIFDKLLISAGNKTIEVPLIGRIPSCQLEIESEVNFGKLVANGKVYCKEIHVINSGKSPGVFTAEYQGRLPILVYPNTGTVEAKSSMIVKVDFCADKACVVNEVVRVSLQGHPDAFLSIKANVVEQIIELLNANGEKKLDCVRFGSTFFGTSKIEYAVLYNNSPETLNWVAIMQDNSVGEELGTNIQQRTDVALNNLTYISKMEKVDITSFISCIPNEGNLLPYQKTKITFCFSPKLIYDCKKDVDPSHRQDYALFLRFESVGSKDELMEDDDNTLRKNDRFQKVELALTGSGIPVLLQFNPAKVFKFPPCIMGEHSEILCLMQNRSDSLPIMYHFQKTAHFKIDPKKGKLDEGCIQNVVCSFIPHQIGSFKSKQVVEIIGLVADESFQSLSMKPFHHIYLDFHGVCRSQKKKVQMKVNPGISPAVTNPVGEFVVEDFAKGKDYAPVAMLQSAGTTHIHSHQANKKVEEDAQVALPNDRAASIRSGERDERFRTIFTEMARYHYIDPDFAYTKSEELGRKGHRSHYDNYIKYSRNTRLQKQAKRQHKYPCDDADVDLQSTSGFKPPDITGADVEEEIPSTKHQSKKDKLLSTKNMEAKEAESLKKKVLSGFKLEPLTPQEIQDCCLNLTPKQIHQVNIGPSVLNFGDVCLNSTNIRPLHVINTLPTHVLVKLDINSKELQKTEQLSYVIPPTTSTYVSIIFKSSIIGKFWKSFTFTVNNIPGGHILVMAAIQPVKLELSSNELVLTPYNFSAKACFKGIIRIYNRKNYFAQFKWLPANKDKKMAFTISPSTVQDSVSPLPLLGFLGVLVVLCMLGRSVRERRLVVSPPRQPVGKKDSKGGQLSESFGAARREVPLNESWAMSNSGKNRLIPIGGITILNISCTPTVAETFETKAKVAIHHSDVIDLRIGGTVEIADVEIDPGEFNFSGTYVGTTQIIPFQIINKGVTRARVELDLKKRINFSLDFKDKSVEYADPKFPKKYSMEIEENTSLECGLAFSPEE</sequence>
<protein>
    <submittedName>
        <fullName evidence="2">Cilia- and flagella-associated protein 47</fullName>
    </submittedName>
</protein>
<gene>
    <name evidence="2" type="primary">LOC103212876</name>
</gene>
<feature type="non-terminal residue" evidence="2">
    <location>
        <position position="1094"/>
    </location>
</feature>
<dbReference type="InterPro" id="IPR013783">
    <property type="entry name" value="Ig-like_fold"/>
</dbReference>
<evidence type="ECO:0000313" key="2">
    <source>
        <dbReference type="RefSeq" id="XP_007956994.1"/>
    </source>
</evidence>
<dbReference type="PANTHER" id="PTHR45912">
    <property type="entry name" value="CILIA- AND FLAGELLA-ASSOCIATED PROTEIN 47"/>
    <property type="match status" value="1"/>
</dbReference>
<dbReference type="OrthoDB" id="10060824at2759"/>
<accession>A0A8B7BAH7</accession>
<dbReference type="GO" id="GO:0007288">
    <property type="term" value="P:sperm axoneme assembly"/>
    <property type="evidence" value="ECO:0007669"/>
    <property type="project" value="TreeGrafter"/>
</dbReference>
<dbReference type="GeneID" id="103212876"/>
<name>A0A8B7BAH7_ORYAF</name>